<protein>
    <submittedName>
        <fullName evidence="2">Uncharacterized protein</fullName>
    </submittedName>
</protein>
<sequence>MATMMTTTTTTTTIDPCIAPPLFHTMDQHQLFKNIKQQQQNQYGNDEADITDTDETTDVVSQQPQMQMQTQQIKIKDDNNDNNKNKDDNTTCQARRFRFTRSPSSRSFNARSGPMTESGRRALKAKLVMLTTPNSTKNCSRIKEDDDENDENDTDNNIDDIDDYYSTSLRSLYFSLSSSCSRIPIGKQQQQQIQKQIVLPLEILPIDAVIGRRPSVLDNNHAIDKSFTTINTSNGNGNTKAAGETIAAAAAAAGIPSSSNTLSEKSNKTSSPSTAKSISNINNNNNKKPLALPSNKIMMTSESMHPQVGSLAGSEDSDNSNNRKVVVRFDEYDETQMTLHINDFSPQEIQNVWYKREDYDDMIRLSRIVALKDEHRRRHQHHRQHHQHQQSELETRGLESWSILGMKRAHTKKEKAFGAVWEEQNRQWDNNYTSFDFDKIRIVYCTVSQSSQKEANERGISDENIAVKLRQLDELYTSNQVKEKRRRSISIITGNHQADDCCRFSSLSAVIATTDHQLLLESIENINVEELSRSSSIRKLRVRYHATVI</sequence>
<feature type="region of interest" description="Disordered" evidence="1">
    <location>
        <begin position="254"/>
        <end position="291"/>
    </location>
</feature>
<feature type="compositionally biased region" description="Polar residues" evidence="1">
    <location>
        <begin position="256"/>
        <end position="274"/>
    </location>
</feature>
<feature type="compositionally biased region" description="Low complexity" evidence="1">
    <location>
        <begin position="275"/>
        <end position="291"/>
    </location>
</feature>
<evidence type="ECO:0000313" key="3">
    <source>
        <dbReference type="Proteomes" id="UP000095751"/>
    </source>
</evidence>
<feature type="compositionally biased region" description="Basic and acidic residues" evidence="1">
    <location>
        <begin position="74"/>
        <end position="89"/>
    </location>
</feature>
<evidence type="ECO:0000256" key="1">
    <source>
        <dbReference type="SAM" id="MobiDB-lite"/>
    </source>
</evidence>
<feature type="compositionally biased region" description="Acidic residues" evidence="1">
    <location>
        <begin position="46"/>
        <end position="57"/>
    </location>
</feature>
<keyword evidence="3" id="KW-1185">Reference proteome</keyword>
<reference evidence="2 3" key="1">
    <citation type="submission" date="2016-09" db="EMBL/GenBank/DDBJ databases">
        <title>Extensive genetic diversity and differential bi-allelic expression allows diatom success in the polar Southern Ocean.</title>
        <authorList>
            <consortium name="DOE Joint Genome Institute"/>
            <person name="Mock T."/>
            <person name="Otillar R.P."/>
            <person name="Strauss J."/>
            <person name="Dupont C."/>
            <person name="Frickenhaus S."/>
            <person name="Maumus F."/>
            <person name="Mcmullan M."/>
            <person name="Sanges R."/>
            <person name="Schmutz J."/>
            <person name="Toseland A."/>
            <person name="Valas R."/>
            <person name="Veluchamy A."/>
            <person name="Ward B.J."/>
            <person name="Allen A."/>
            <person name="Barry K."/>
            <person name="Falciatore A."/>
            <person name="Ferrante M."/>
            <person name="Fortunato A.E."/>
            <person name="Gloeckner G."/>
            <person name="Gruber A."/>
            <person name="Hipkin R."/>
            <person name="Janech M."/>
            <person name="Kroth P."/>
            <person name="Leese F."/>
            <person name="Lindquist E."/>
            <person name="Lyon B.R."/>
            <person name="Martin J."/>
            <person name="Mayer C."/>
            <person name="Parker M."/>
            <person name="Quesneville H."/>
            <person name="Raymond J."/>
            <person name="Uhlig C."/>
            <person name="Valentin K.U."/>
            <person name="Worden A.Z."/>
            <person name="Armbrust E.V."/>
            <person name="Bowler C."/>
            <person name="Green B."/>
            <person name="Moulton V."/>
            <person name="Van Oosterhout C."/>
            <person name="Grigoriev I."/>
        </authorList>
    </citation>
    <scope>NUCLEOTIDE SEQUENCE [LARGE SCALE GENOMIC DNA]</scope>
    <source>
        <strain evidence="2 3">CCMP1102</strain>
    </source>
</reference>
<dbReference type="AlphaFoldDB" id="A0A1E7EVB6"/>
<dbReference type="InParanoid" id="A0A1E7EVB6"/>
<proteinExistence type="predicted"/>
<name>A0A1E7EVB6_9STRA</name>
<organism evidence="2 3">
    <name type="scientific">Fragilariopsis cylindrus CCMP1102</name>
    <dbReference type="NCBI Taxonomy" id="635003"/>
    <lineage>
        <taxon>Eukaryota</taxon>
        <taxon>Sar</taxon>
        <taxon>Stramenopiles</taxon>
        <taxon>Ochrophyta</taxon>
        <taxon>Bacillariophyta</taxon>
        <taxon>Bacillariophyceae</taxon>
        <taxon>Bacillariophycidae</taxon>
        <taxon>Bacillariales</taxon>
        <taxon>Bacillariaceae</taxon>
        <taxon>Fragilariopsis</taxon>
    </lineage>
</organism>
<dbReference type="Proteomes" id="UP000095751">
    <property type="component" value="Unassembled WGS sequence"/>
</dbReference>
<feature type="region of interest" description="Disordered" evidence="1">
    <location>
        <begin position="135"/>
        <end position="159"/>
    </location>
</feature>
<feature type="region of interest" description="Disordered" evidence="1">
    <location>
        <begin position="37"/>
        <end position="119"/>
    </location>
</feature>
<dbReference type="EMBL" id="KV784374">
    <property type="protein sequence ID" value="OEU09806.1"/>
    <property type="molecule type" value="Genomic_DNA"/>
</dbReference>
<evidence type="ECO:0000313" key="2">
    <source>
        <dbReference type="EMBL" id="OEU09806.1"/>
    </source>
</evidence>
<dbReference type="OrthoDB" id="10668171at2759"/>
<feature type="compositionally biased region" description="Acidic residues" evidence="1">
    <location>
        <begin position="145"/>
        <end position="159"/>
    </location>
</feature>
<gene>
    <name evidence="2" type="ORF">FRACYDRAFT_248064</name>
</gene>
<dbReference type="KEGG" id="fcy:FRACYDRAFT_248064"/>
<feature type="compositionally biased region" description="Low complexity" evidence="1">
    <location>
        <begin position="62"/>
        <end position="72"/>
    </location>
</feature>
<accession>A0A1E7EVB6</accession>